<organism evidence="2 3">
    <name type="scientific">Pseudoalteromonas aliena</name>
    <dbReference type="NCBI Taxonomy" id="247523"/>
    <lineage>
        <taxon>Bacteria</taxon>
        <taxon>Pseudomonadati</taxon>
        <taxon>Pseudomonadota</taxon>
        <taxon>Gammaproteobacteria</taxon>
        <taxon>Alteromonadales</taxon>
        <taxon>Pseudoalteromonadaceae</taxon>
        <taxon>Pseudoalteromonas</taxon>
    </lineage>
</organism>
<evidence type="ECO:0000313" key="2">
    <source>
        <dbReference type="EMBL" id="AQP98402.1"/>
    </source>
</evidence>
<evidence type="ECO:0000256" key="1">
    <source>
        <dbReference type="SAM" id="SignalP"/>
    </source>
</evidence>
<keyword evidence="1" id="KW-0732">Signal</keyword>
<dbReference type="KEGG" id="paln:B0W48_00495"/>
<dbReference type="Pfam" id="PF19795">
    <property type="entry name" value="DUF6279"/>
    <property type="match status" value="1"/>
</dbReference>
<dbReference type="RefSeq" id="WP_077535137.1">
    <property type="nucleotide sequence ID" value="NZ_CP019628.1"/>
</dbReference>
<dbReference type="PROSITE" id="PS51257">
    <property type="entry name" value="PROKAR_LIPOPROTEIN"/>
    <property type="match status" value="1"/>
</dbReference>
<proteinExistence type="predicted"/>
<dbReference type="Proteomes" id="UP000188243">
    <property type="component" value="Chromosome"/>
</dbReference>
<reference evidence="2 3" key="1">
    <citation type="submission" date="2017-02" db="EMBL/GenBank/DDBJ databases">
        <title>Complete genome sequence of the cold-active Pseudoalteromonas aliena strain EH1 isolated from Arctic seawater.</title>
        <authorList>
            <person name="Kim E."/>
            <person name="Heo E."/>
            <person name="Kim H."/>
            <person name="Kim D."/>
        </authorList>
    </citation>
    <scope>NUCLEOTIDE SEQUENCE [LARGE SCALE GENOMIC DNA]</scope>
    <source>
        <strain evidence="2 3">EH1</strain>
    </source>
</reference>
<evidence type="ECO:0000313" key="3">
    <source>
        <dbReference type="Proteomes" id="UP000188243"/>
    </source>
</evidence>
<protein>
    <recommendedName>
        <fullName evidence="4">Lipoprotein</fullName>
    </recommendedName>
</protein>
<accession>A0A1Q2GTG9</accession>
<gene>
    <name evidence="2" type="ORF">B0W48_00495</name>
</gene>
<evidence type="ECO:0008006" key="4">
    <source>
        <dbReference type="Google" id="ProtNLM"/>
    </source>
</evidence>
<sequence length="287" mass="33888">MFSKIIIKKIAKIITVLSMLLLSACSTSFAYNNLPWLSSFWVDDYIDLNKSQAKQLKQIIENTRNWHRQTELLKYKQDLTNLQAMFNSQLNKEELTKQITLAKGHWGNLLDYASQPLITLAKTLTSKQRKELIDNITADINDELKEHNELSLQEHKDMRLDKQFDYFKQWLNKLTPEQVRLIKAANEQHINTFLLWQDYKRDRLRALEQTFSNLQLDEQQFATQLEIIITDRDAFIGDELKAKNENNLVLYINLLIDLNNTLSKQQRKSANEHFDDLMQTVNELRND</sequence>
<dbReference type="EMBL" id="CP019628">
    <property type="protein sequence ID" value="AQP98402.1"/>
    <property type="molecule type" value="Genomic_DNA"/>
</dbReference>
<feature type="chain" id="PRO_5010385255" description="Lipoprotein" evidence="1">
    <location>
        <begin position="31"/>
        <end position="287"/>
    </location>
</feature>
<name>A0A1Q2GTG9_9GAMM</name>
<dbReference type="AlphaFoldDB" id="A0A1Q2GTG9"/>
<dbReference type="STRING" id="247523.B0W48_00495"/>
<feature type="signal peptide" evidence="1">
    <location>
        <begin position="1"/>
        <end position="30"/>
    </location>
</feature>